<name>A0A2S3ZTX4_ARTGL</name>
<keyword evidence="1" id="KW-0472">Membrane</keyword>
<proteinExistence type="predicted"/>
<protein>
    <recommendedName>
        <fullName evidence="4">DUF1772 domain-containing protein</fullName>
    </recommendedName>
</protein>
<reference evidence="2 3" key="1">
    <citation type="submission" date="2018-01" db="EMBL/GenBank/DDBJ databases">
        <title>Arthrobacter sp. nov., from glaciers in China.</title>
        <authorList>
            <person name="Liu Q."/>
            <person name="Xin Y.-H."/>
        </authorList>
    </citation>
    <scope>NUCLEOTIDE SEQUENCE [LARGE SCALE GENOMIC DNA]</scope>
    <source>
        <strain evidence="2 3">HLT2-12-2</strain>
    </source>
</reference>
<sequence length="161" mass="16424">MTTTLQSALTIAAALGAGIAAGVYLAFPALVMPALRIVPARTAVAAMQQINISAMRGPFMVVFFGGAAAAATIVVSELVSGAVAEEGPVRIVGAGLALAAVGITIVRNVPLNDQLARITPDSPDIADRWRSFERSWSIANHARAFASIAATVILAVSLATT</sequence>
<dbReference type="EMBL" id="PPXC01000011">
    <property type="protein sequence ID" value="POH72721.1"/>
    <property type="molecule type" value="Genomic_DNA"/>
</dbReference>
<gene>
    <name evidence="2" type="ORF">CVS27_13970</name>
</gene>
<evidence type="ECO:0000313" key="2">
    <source>
        <dbReference type="EMBL" id="POH72721.1"/>
    </source>
</evidence>
<dbReference type="RefSeq" id="WP_103466368.1">
    <property type="nucleotide sequence ID" value="NZ_PPXC01000011.1"/>
</dbReference>
<comment type="caution">
    <text evidence="2">The sequence shown here is derived from an EMBL/GenBank/DDBJ whole genome shotgun (WGS) entry which is preliminary data.</text>
</comment>
<feature type="transmembrane region" description="Helical" evidence="1">
    <location>
        <begin position="91"/>
        <end position="109"/>
    </location>
</feature>
<evidence type="ECO:0008006" key="4">
    <source>
        <dbReference type="Google" id="ProtNLM"/>
    </source>
</evidence>
<dbReference type="Proteomes" id="UP000237061">
    <property type="component" value="Unassembled WGS sequence"/>
</dbReference>
<dbReference type="AlphaFoldDB" id="A0A2S3ZTX4"/>
<evidence type="ECO:0000313" key="3">
    <source>
        <dbReference type="Proteomes" id="UP000237061"/>
    </source>
</evidence>
<evidence type="ECO:0000256" key="1">
    <source>
        <dbReference type="SAM" id="Phobius"/>
    </source>
</evidence>
<accession>A0A2S3ZTX4</accession>
<feature type="transmembrane region" description="Helical" evidence="1">
    <location>
        <begin position="59"/>
        <end position="79"/>
    </location>
</feature>
<organism evidence="2 3">
    <name type="scientific">Arthrobacter glacialis</name>
    <dbReference type="NCBI Taxonomy" id="1664"/>
    <lineage>
        <taxon>Bacteria</taxon>
        <taxon>Bacillati</taxon>
        <taxon>Actinomycetota</taxon>
        <taxon>Actinomycetes</taxon>
        <taxon>Micrococcales</taxon>
        <taxon>Micrococcaceae</taxon>
        <taxon>Arthrobacter</taxon>
    </lineage>
</organism>
<feature type="transmembrane region" description="Helical" evidence="1">
    <location>
        <begin position="12"/>
        <end position="38"/>
    </location>
</feature>
<dbReference type="InterPro" id="IPR013901">
    <property type="entry name" value="Anthrone_oxy"/>
</dbReference>
<keyword evidence="3" id="KW-1185">Reference proteome</keyword>
<keyword evidence="1" id="KW-0812">Transmembrane</keyword>
<keyword evidence="1" id="KW-1133">Transmembrane helix</keyword>
<dbReference type="Pfam" id="PF08592">
    <property type="entry name" value="Anthrone_oxy"/>
    <property type="match status" value="1"/>
</dbReference>